<dbReference type="GO" id="GO:0046872">
    <property type="term" value="F:metal ion binding"/>
    <property type="evidence" value="ECO:0007669"/>
    <property type="project" value="UniProtKB-KW"/>
</dbReference>
<keyword evidence="6" id="KW-1185">Reference proteome</keyword>
<dbReference type="InterPro" id="IPR027443">
    <property type="entry name" value="IPNS-like_sf"/>
</dbReference>
<evidence type="ECO:0000259" key="4">
    <source>
        <dbReference type="Pfam" id="PF14226"/>
    </source>
</evidence>
<dbReference type="EMBL" id="SDMP01000015">
    <property type="protein sequence ID" value="RYR06690.1"/>
    <property type="molecule type" value="Genomic_DNA"/>
</dbReference>
<dbReference type="InterPro" id="IPR026992">
    <property type="entry name" value="DIOX_N"/>
</dbReference>
<name>A0A444YXM7_ARAHY</name>
<protein>
    <submittedName>
        <fullName evidence="5">Uncharacterized protein</fullName>
    </submittedName>
</protein>
<evidence type="ECO:0000256" key="2">
    <source>
        <dbReference type="ARBA" id="ARBA00023004"/>
    </source>
</evidence>
<dbReference type="InterPro" id="IPR005174">
    <property type="entry name" value="KIB1-4_b-propeller"/>
</dbReference>
<dbReference type="Gene3D" id="2.60.120.330">
    <property type="entry name" value="B-lactam Antibiotic, Isopenicillin N Synthase, Chain"/>
    <property type="match status" value="2"/>
</dbReference>
<organism evidence="5 6">
    <name type="scientific">Arachis hypogaea</name>
    <name type="common">Peanut</name>
    <dbReference type="NCBI Taxonomy" id="3818"/>
    <lineage>
        <taxon>Eukaryota</taxon>
        <taxon>Viridiplantae</taxon>
        <taxon>Streptophyta</taxon>
        <taxon>Embryophyta</taxon>
        <taxon>Tracheophyta</taxon>
        <taxon>Spermatophyta</taxon>
        <taxon>Magnoliopsida</taxon>
        <taxon>eudicotyledons</taxon>
        <taxon>Gunneridae</taxon>
        <taxon>Pentapetalae</taxon>
        <taxon>rosids</taxon>
        <taxon>fabids</taxon>
        <taxon>Fabales</taxon>
        <taxon>Fabaceae</taxon>
        <taxon>Papilionoideae</taxon>
        <taxon>50 kb inversion clade</taxon>
        <taxon>dalbergioids sensu lato</taxon>
        <taxon>Dalbergieae</taxon>
        <taxon>Pterocarpus clade</taxon>
        <taxon>Arachis</taxon>
    </lineage>
</organism>
<feature type="domain" description="Non-haem dioxygenase N-terminal" evidence="4">
    <location>
        <begin position="433"/>
        <end position="491"/>
    </location>
</feature>
<comment type="caution">
    <text evidence="5">The sequence shown here is derived from an EMBL/GenBank/DDBJ whole genome shotgun (WGS) entry which is preliminary data.</text>
</comment>
<keyword evidence="2" id="KW-0408">Iron</keyword>
<evidence type="ECO:0000256" key="1">
    <source>
        <dbReference type="ARBA" id="ARBA00022723"/>
    </source>
</evidence>
<gene>
    <name evidence="5" type="ORF">Ahy_B05g073989</name>
</gene>
<sequence>MDEINRWADINEDLFKEISKRFHAYDDYIRLRLVCKEWSLKHPKIPNGNKIPWLLLPDETVKNYSYEDEEIHHLMQLGAADDETLDTCALEEKDIYHIMLSEMQSYNKFIRGSGHGWLIVQSISDGTIQMLNPFTNRSLDLPPVSTLPTIIDFQPDNHGDEYTMWDFRDIRITLDRDRTHRFQVEKVIINSSPEHDIENFMAVVIFGPNQRLAFYKPGNMRWVEFPTRDKGFNDVIFFQGKIYAINNYGQLYEFDTNTRTGLKGGIHETRPPSEIPVGPLRLKYLIGCTNGSLLMLTRYVNLPLGMELGTSKFNIYELKRNGKEWSTLDNLGDYILVIGYNSSVQISVPFLSKGNQIWFTNNQMELQSSFYDPVAQDIGIFDLDHGNFQRVLLDVKFFCPPVCVSSGLGLGLAMFTAYTCLSVEMAIPSESAVIDLGLLHEEGNSRHEIIQKVKDAGEKWGFFQVVNHDIPPCILDEMLDGVRRFHEQDAENQWIDVTPISGAFIINLGDMMQLITNDKFMSAKHGVLARKAGLRVLVSCSLRQYVQNEYPRMYGLIKELVTEESLPIYKEI</sequence>
<dbReference type="Proteomes" id="UP000289738">
    <property type="component" value="Chromosome B05"/>
</dbReference>
<dbReference type="Pfam" id="PF03478">
    <property type="entry name" value="Beta-prop_KIB1-4"/>
    <property type="match status" value="1"/>
</dbReference>
<accession>A0A444YXM7</accession>
<feature type="domain" description="KIB1-4 beta-propeller" evidence="3">
    <location>
        <begin position="90"/>
        <end position="382"/>
    </location>
</feature>
<dbReference type="SUPFAM" id="SSF82171">
    <property type="entry name" value="DPP6 N-terminal domain-like"/>
    <property type="match status" value="1"/>
</dbReference>
<dbReference type="AlphaFoldDB" id="A0A444YXM7"/>
<dbReference type="Pfam" id="PF14226">
    <property type="entry name" value="DIOX_N"/>
    <property type="match status" value="1"/>
</dbReference>
<dbReference type="InterPro" id="IPR050942">
    <property type="entry name" value="F-box_BR-signaling"/>
</dbReference>
<evidence type="ECO:0000313" key="5">
    <source>
        <dbReference type="EMBL" id="RYR06690.1"/>
    </source>
</evidence>
<dbReference type="SUPFAM" id="SSF51197">
    <property type="entry name" value="Clavaminate synthase-like"/>
    <property type="match status" value="2"/>
</dbReference>
<dbReference type="STRING" id="3818.A0A444YXM7"/>
<proteinExistence type="predicted"/>
<dbReference type="PANTHER" id="PTHR44259">
    <property type="entry name" value="OS07G0183000 PROTEIN-RELATED"/>
    <property type="match status" value="1"/>
</dbReference>
<evidence type="ECO:0000259" key="3">
    <source>
        <dbReference type="Pfam" id="PF03478"/>
    </source>
</evidence>
<evidence type="ECO:0000313" key="6">
    <source>
        <dbReference type="Proteomes" id="UP000289738"/>
    </source>
</evidence>
<reference evidence="5 6" key="1">
    <citation type="submission" date="2019-01" db="EMBL/GenBank/DDBJ databases">
        <title>Sequencing of cultivated peanut Arachis hypogaea provides insights into genome evolution and oil improvement.</title>
        <authorList>
            <person name="Chen X."/>
        </authorList>
    </citation>
    <scope>NUCLEOTIDE SEQUENCE [LARGE SCALE GENOMIC DNA]</scope>
    <source>
        <strain evidence="6">cv. Fuhuasheng</strain>
        <tissue evidence="5">Leaves</tissue>
    </source>
</reference>
<keyword evidence="1" id="KW-0479">Metal-binding</keyword>